<keyword evidence="7" id="KW-1185">Reference proteome</keyword>
<organism evidence="5 8">
    <name type="scientific">Actinopolyspora erythraea</name>
    <dbReference type="NCBI Taxonomy" id="414996"/>
    <lineage>
        <taxon>Bacteria</taxon>
        <taxon>Bacillati</taxon>
        <taxon>Actinomycetota</taxon>
        <taxon>Actinomycetes</taxon>
        <taxon>Actinopolysporales</taxon>
        <taxon>Actinopolysporaceae</taxon>
        <taxon>Actinopolyspora</taxon>
    </lineage>
</organism>
<dbReference type="InterPro" id="IPR012938">
    <property type="entry name" value="Glc/Sorbosone_DH"/>
</dbReference>
<feature type="region of interest" description="Disordered" evidence="2">
    <location>
        <begin position="746"/>
        <end position="807"/>
    </location>
</feature>
<dbReference type="EMBL" id="CP022752">
    <property type="protein sequence ID" value="ASU78778.1"/>
    <property type="molecule type" value="Genomic_DNA"/>
</dbReference>
<dbReference type="HOGENOM" id="CLU_002470_2_0_11"/>
<dbReference type="KEGG" id="aey:CDG81_11370"/>
<dbReference type="EMBL" id="JPMV01000018">
    <property type="protein sequence ID" value="KGI81532.1"/>
    <property type="molecule type" value="Genomic_DNA"/>
</dbReference>
<dbReference type="SUPFAM" id="SSF49785">
    <property type="entry name" value="Galactose-binding domain-like"/>
    <property type="match status" value="1"/>
</dbReference>
<dbReference type="PROSITE" id="PS51175">
    <property type="entry name" value="CBM6"/>
    <property type="match status" value="1"/>
</dbReference>
<dbReference type="PANTHER" id="PTHR40469">
    <property type="entry name" value="SECRETED GLYCOSYL HYDROLASE"/>
    <property type="match status" value="1"/>
</dbReference>
<dbReference type="SMART" id="SM00089">
    <property type="entry name" value="PKD"/>
    <property type="match status" value="1"/>
</dbReference>
<dbReference type="Gene3D" id="3.40.50.880">
    <property type="match status" value="1"/>
</dbReference>
<dbReference type="GO" id="GO:0030246">
    <property type="term" value="F:carbohydrate binding"/>
    <property type="evidence" value="ECO:0007669"/>
    <property type="project" value="InterPro"/>
</dbReference>
<dbReference type="InterPro" id="IPR011041">
    <property type="entry name" value="Quinoprot_gluc/sorb_DH_b-prop"/>
</dbReference>
<dbReference type="InterPro" id="IPR029010">
    <property type="entry name" value="ThuA-like"/>
</dbReference>
<dbReference type="GO" id="GO:0005975">
    <property type="term" value="P:carbohydrate metabolic process"/>
    <property type="evidence" value="ECO:0007669"/>
    <property type="project" value="UniProtKB-ARBA"/>
</dbReference>
<dbReference type="CDD" id="cd00146">
    <property type="entry name" value="PKD"/>
    <property type="match status" value="1"/>
</dbReference>
<dbReference type="InterPro" id="IPR006584">
    <property type="entry name" value="Cellulose-bd_IV"/>
</dbReference>
<dbReference type="Pfam" id="PF18911">
    <property type="entry name" value="PKD_4"/>
    <property type="match status" value="1"/>
</dbReference>
<name>A0A099D6V6_9ACTN</name>
<dbReference type="eggNOG" id="COG3291">
    <property type="taxonomic scope" value="Bacteria"/>
</dbReference>
<dbReference type="InterPro" id="IPR014756">
    <property type="entry name" value="Ig_E-set"/>
</dbReference>
<reference evidence="6 7" key="1">
    <citation type="journal article" date="2014" name="PLoS ONE">
        <title>Identification and Characterization of a New Erythromycin Biosynthetic Gene Cluster in Actinopolyspora erythraea YIM90600, a Novel Erythronolide-Producing Halophilic Actinomycete Isolated from Salt Field.</title>
        <authorList>
            <person name="Chen D."/>
            <person name="Feng J."/>
            <person name="Huang L."/>
            <person name="Zhang Q."/>
            <person name="Wu J."/>
            <person name="Zhu X."/>
            <person name="Duan Y."/>
            <person name="Xu Z."/>
        </authorList>
    </citation>
    <scope>NUCLEOTIDE SEQUENCE [LARGE SCALE GENOMIC DNA]</scope>
    <source>
        <strain evidence="6 7">YIM90600</strain>
    </source>
</reference>
<evidence type="ECO:0000313" key="6">
    <source>
        <dbReference type="EMBL" id="KGI81532.1"/>
    </source>
</evidence>
<evidence type="ECO:0000313" key="8">
    <source>
        <dbReference type="Proteomes" id="UP000215043"/>
    </source>
</evidence>
<dbReference type="InterPro" id="IPR000601">
    <property type="entry name" value="PKD_dom"/>
</dbReference>
<gene>
    <name evidence="5" type="ORF">CDG81_11370</name>
    <name evidence="6" type="ORF">IL38_11440</name>
</gene>
<dbReference type="PANTHER" id="PTHR40469:SF2">
    <property type="entry name" value="GALACTOSE-BINDING DOMAIN-LIKE SUPERFAMILY PROTEIN"/>
    <property type="match status" value="1"/>
</dbReference>
<evidence type="ECO:0000313" key="5">
    <source>
        <dbReference type="EMBL" id="ASU78778.1"/>
    </source>
</evidence>
<accession>A0A099D6V6</accession>
<dbReference type="eggNOG" id="COG3828">
    <property type="taxonomic scope" value="Bacteria"/>
</dbReference>
<dbReference type="SMART" id="SM00606">
    <property type="entry name" value="CBD_IV"/>
    <property type="match status" value="1"/>
</dbReference>
<evidence type="ECO:0000259" key="3">
    <source>
        <dbReference type="PROSITE" id="PS50093"/>
    </source>
</evidence>
<dbReference type="Gene3D" id="2.60.120.560">
    <property type="entry name" value="Exo-inulinase, domain 1"/>
    <property type="match status" value="1"/>
</dbReference>
<protein>
    <submittedName>
        <fullName evidence="5">Glucose dehydrogenase</fullName>
    </submittedName>
</protein>
<keyword evidence="1" id="KW-0732">Signal</keyword>
<reference evidence="5 8" key="2">
    <citation type="submission" date="2017-08" db="EMBL/GenBank/DDBJ databases">
        <title>The complete genome sequence of moderately halophilic actinomycete Actinopolyspora erythraea YIM 90600, the producer of novel erythromycin, novel actinopolysporins A-C and tubercidin.</title>
        <authorList>
            <person name="Yin M."/>
            <person name="Tang S."/>
        </authorList>
    </citation>
    <scope>NUCLEOTIDE SEQUENCE [LARGE SCALE GENOMIC DNA]</scope>
    <source>
        <strain evidence="5 8">YIM 90600</strain>
    </source>
</reference>
<dbReference type="SUPFAM" id="SSF50952">
    <property type="entry name" value="Soluble quinoprotein glucose dehydrogenase"/>
    <property type="match status" value="1"/>
</dbReference>
<dbReference type="eggNOG" id="COG2133">
    <property type="taxonomic scope" value="Bacteria"/>
</dbReference>
<evidence type="ECO:0000256" key="1">
    <source>
        <dbReference type="ARBA" id="ARBA00022729"/>
    </source>
</evidence>
<dbReference type="SUPFAM" id="SSF81296">
    <property type="entry name" value="E set domains"/>
    <property type="match status" value="1"/>
</dbReference>
<dbReference type="Proteomes" id="UP000215043">
    <property type="component" value="Chromosome"/>
</dbReference>
<dbReference type="PROSITE" id="PS50093">
    <property type="entry name" value="PKD"/>
    <property type="match status" value="1"/>
</dbReference>
<dbReference type="InterPro" id="IPR022409">
    <property type="entry name" value="PKD/Chitinase_dom"/>
</dbReference>
<dbReference type="CDD" id="cd04084">
    <property type="entry name" value="CBM6_xylanase-like"/>
    <property type="match status" value="1"/>
</dbReference>
<feature type="domain" description="PKD" evidence="3">
    <location>
        <begin position="747"/>
        <end position="831"/>
    </location>
</feature>
<evidence type="ECO:0000259" key="4">
    <source>
        <dbReference type="PROSITE" id="PS51175"/>
    </source>
</evidence>
<dbReference type="InterPro" id="IPR011042">
    <property type="entry name" value="6-blade_b-propeller_TolB-like"/>
</dbReference>
<dbReference type="InterPro" id="IPR005084">
    <property type="entry name" value="CBM6"/>
</dbReference>
<feature type="region of interest" description="Disordered" evidence="2">
    <location>
        <begin position="1281"/>
        <end position="1300"/>
    </location>
</feature>
<feature type="domain" description="CBM6" evidence="4">
    <location>
        <begin position="947"/>
        <end position="1074"/>
    </location>
</feature>
<dbReference type="Pfam" id="PF07995">
    <property type="entry name" value="GSDH"/>
    <property type="match status" value="1"/>
</dbReference>
<dbReference type="InterPro" id="IPR035986">
    <property type="entry name" value="PKD_dom_sf"/>
</dbReference>
<dbReference type="Pfam" id="PF13290">
    <property type="entry name" value="CHB_HEX_C_1"/>
    <property type="match status" value="1"/>
</dbReference>
<dbReference type="SUPFAM" id="SSF49299">
    <property type="entry name" value="PKD domain"/>
    <property type="match status" value="1"/>
</dbReference>
<dbReference type="SUPFAM" id="SSF52317">
    <property type="entry name" value="Class I glutamine amidotransferase-like"/>
    <property type="match status" value="1"/>
</dbReference>
<sequence length="1455" mass="155533">MLSTEGDTVPPLLRRALAATFSTILFFGTMIAFGAPAAARSGDSSSDANSTESAPEVTPNHQEFDVLVFSKTAGYRHGSIPAGIEAVKQLGDEHHFGVTATEDATAFTYENLQQYEAVVWLSTTGDVLNSEQQAAFEKYINNGGGYAGVHAAADTEYDWQFYGDLVGAYFDSHPAVQEATVNVTDPEHPSTSSLPEEWTRTDEWYNYSPNPRENVHVLSTLDESTYDGGSMGEDHPISWCQPYQGGRSWYTGMGHTTESYSDQNFLDHLAGGIRTAAGAVSADCGGSASAGTLNQVTLAKTADEVGEPMGMAVLPNGDVLHSERQGRVYYTTAAGDTKVAADVPVYTHDEEGLQSLAVDPDFERNRWVYLYYAPPLNTPSGDAPASAEDPATFEEWQGYNQLSRFKLTQDGTLDTSSEQQIMRVDATRGMCCHVGGDIAFGPEGSLYLSTGDDSNPFQSSGYTPIDERTNRNPAFDAQRTSGNTNDLRGKVLRIDVASDGSYTVPQGNMFAGDDSDKTRGEIYAMGFRNPYRISVDQGTGTVYVGNYGPDAATADPQRGPAGIVEYERVTEPGFHGWPYCVGDNKAYHDYDFATGNSSGEYDCANPVNDSPNNDGLTQLPAAEPAWLPYNDDSVPELGSGSESPMGGPVYRYDADNPSTTKLPASYDGEFFAYEWGRGWIKTITPDADGQPSRIEDFFPSMTLTRPMDIEFGPGGSLYVLDYGSGYFGGAEDSALYRIDYTRDGRAPTAQVSAEPTNGQAPLEVDFSSQGSSDPDEGDSLSYAWDFDGDGQTDSTEADPTHTYTSEGEYTATLTVTDQTGKTGTASETVVVGNTAPQVSFQRPAAGKVFEFGDTINYEVSVTDPDGTAVDCSKVHVEYILGHSTGNDSHGHPLSESEGCGGTIETSNTDGHQGADIYGVLNASYTDTSPSEQAPNLTGSAEIIMQPAGKEAEFFDDSSGVQVVEDSTGADAGARVGHIQSGDWISFTPYNLGGIQSASFRVSSGGPGGTIEVRSGSPDGPVVATADVSNTGGWGSYTEVGPVPVTDPGDSDELFLVFTGSGLGGLFDVDSMHLNRTGTTPSCEAVQPEQGYTSLFDGTAASMNGWKQAGPGEFEHTAECVLRSTGGMGLYWFGDREFEAPYSLKLDWKLSDQDNSGVFVGFPDPGDDPWDAVNRGEEIQIDPTDEPRNQTGAIYDEKAPDQEKRDAALNPAGEWNTYEIVVTEQSITVHLNGERITHWADDDQNVDLSNGHIGLQNHGDDDTVFFRNVRIDENIDVTAPKVSAVPDPAEPNGDPHGGYAGTYNTPVAVTLEASDSGSGVESVEYRVDGGDWTAYAEPVTVEAAGEHTVRYRATDVAGNTSQVSTFTFEVRPDSCRGSDLRETVVIGSEDTGVTNRDSGNGCTINDLIEERAGYGNHGEFVSHVDRVTDELIAGGVIPKSDKGRIMSAAGRSDIGK</sequence>
<feature type="compositionally biased region" description="Polar residues" evidence="2">
    <location>
        <begin position="749"/>
        <end position="759"/>
    </location>
</feature>
<evidence type="ECO:0000256" key="2">
    <source>
        <dbReference type="SAM" id="MobiDB-lite"/>
    </source>
</evidence>
<dbReference type="InterPro" id="IPR010496">
    <property type="entry name" value="AL/BT2_dom"/>
</dbReference>
<dbReference type="InterPro" id="IPR029062">
    <property type="entry name" value="Class_I_gatase-like"/>
</dbReference>
<dbReference type="OrthoDB" id="6402258at2"/>
<dbReference type="InterPro" id="IPR013783">
    <property type="entry name" value="Ig-like_fold"/>
</dbReference>
<dbReference type="NCBIfam" id="NF047446">
    <property type="entry name" value="barrel_OmpL47"/>
    <property type="match status" value="1"/>
</dbReference>
<dbReference type="InterPro" id="IPR058094">
    <property type="entry name" value="Ig-like_OmpL47-like"/>
</dbReference>
<feature type="region of interest" description="Disordered" evidence="2">
    <location>
        <begin position="462"/>
        <end position="484"/>
    </location>
</feature>
<dbReference type="Proteomes" id="UP000029737">
    <property type="component" value="Unassembled WGS sequence"/>
</dbReference>
<proteinExistence type="predicted"/>
<dbReference type="Pfam" id="PF06439">
    <property type="entry name" value="3keto-disac_hyd"/>
    <property type="match status" value="1"/>
</dbReference>
<dbReference type="Pfam" id="PF06283">
    <property type="entry name" value="ThuA"/>
    <property type="match status" value="1"/>
</dbReference>
<dbReference type="GO" id="GO:0016787">
    <property type="term" value="F:hydrolase activity"/>
    <property type="evidence" value="ECO:0007669"/>
    <property type="project" value="InterPro"/>
</dbReference>
<evidence type="ECO:0000313" key="7">
    <source>
        <dbReference type="Proteomes" id="UP000029737"/>
    </source>
</evidence>
<dbReference type="Gene3D" id="2.60.40.10">
    <property type="entry name" value="Immunoglobulins"/>
    <property type="match status" value="2"/>
</dbReference>
<dbReference type="Gene3D" id="2.60.120.260">
    <property type="entry name" value="Galactose-binding domain-like"/>
    <property type="match status" value="1"/>
</dbReference>
<dbReference type="Pfam" id="PF03422">
    <property type="entry name" value="CBM_6"/>
    <property type="match status" value="1"/>
</dbReference>
<dbReference type="InterPro" id="IPR008979">
    <property type="entry name" value="Galactose-bd-like_sf"/>
</dbReference>
<dbReference type="InterPro" id="IPR059177">
    <property type="entry name" value="GH29D-like_dom"/>
</dbReference>
<dbReference type="Gene3D" id="2.120.10.30">
    <property type="entry name" value="TolB, C-terminal domain"/>
    <property type="match status" value="1"/>
</dbReference>